<dbReference type="AlphaFoldDB" id="A0A9Y2JJH2"/>
<accession>A0A9Y2JJH2</accession>
<proteinExistence type="predicted"/>
<dbReference type="GO" id="GO:0009231">
    <property type="term" value="P:riboflavin biosynthetic process"/>
    <property type="evidence" value="ECO:0007669"/>
    <property type="project" value="InterPro"/>
</dbReference>
<dbReference type="GO" id="GO:0008703">
    <property type="term" value="F:5-amino-6-(5-phosphoribosylamino)uracil reductase activity"/>
    <property type="evidence" value="ECO:0007669"/>
    <property type="project" value="InterPro"/>
</dbReference>
<keyword evidence="3" id="KW-1185">Reference proteome</keyword>
<protein>
    <submittedName>
        <fullName evidence="2">Dihydrofolate reductase family protein</fullName>
    </submittedName>
</protein>
<dbReference type="KEGG" id="amog:QRX60_30685"/>
<evidence type="ECO:0000313" key="2">
    <source>
        <dbReference type="EMBL" id="WIX98421.1"/>
    </source>
</evidence>
<dbReference type="Gene3D" id="3.40.430.10">
    <property type="entry name" value="Dihydrofolate Reductase, subunit A"/>
    <property type="match status" value="1"/>
</dbReference>
<name>A0A9Y2JJH2_9PSEU</name>
<dbReference type="SUPFAM" id="SSF53597">
    <property type="entry name" value="Dihydrofolate reductase-like"/>
    <property type="match status" value="1"/>
</dbReference>
<reference evidence="2 3" key="1">
    <citation type="submission" date="2023-06" db="EMBL/GenBank/DDBJ databases">
        <authorList>
            <person name="Oyuntsetseg B."/>
            <person name="Kim S.B."/>
        </authorList>
    </citation>
    <scope>NUCLEOTIDE SEQUENCE [LARGE SCALE GENOMIC DNA]</scope>
    <source>
        <strain evidence="2 3">4-36</strain>
    </source>
</reference>
<gene>
    <name evidence="2" type="ORF">QRX60_30685</name>
</gene>
<dbReference type="Proteomes" id="UP001239397">
    <property type="component" value="Chromosome"/>
</dbReference>
<dbReference type="RefSeq" id="WP_285994906.1">
    <property type="nucleotide sequence ID" value="NZ_CP127295.1"/>
</dbReference>
<sequence length="124" mass="13383">MLGSHRSRAHRTRWCFDSDPARLLERLRSDNSGGDVHLVGGPSTIETFRALDAVDKLELVVLPFMVGAGMRLTDSLASDTALSFESSRSLPGGSVEIVHSLRAWIPARDVAITERAASSPGLRA</sequence>
<dbReference type="Pfam" id="PF01872">
    <property type="entry name" value="RibD_C"/>
    <property type="match status" value="1"/>
</dbReference>
<dbReference type="InterPro" id="IPR002734">
    <property type="entry name" value="RibDG_C"/>
</dbReference>
<feature type="domain" description="Bacterial bifunctional deaminase-reductase C-terminal" evidence="1">
    <location>
        <begin position="17"/>
        <end position="91"/>
    </location>
</feature>
<organism evidence="2 3">
    <name type="scientific">Amycolatopsis mongoliensis</name>
    <dbReference type="NCBI Taxonomy" id="715475"/>
    <lineage>
        <taxon>Bacteria</taxon>
        <taxon>Bacillati</taxon>
        <taxon>Actinomycetota</taxon>
        <taxon>Actinomycetes</taxon>
        <taxon>Pseudonocardiales</taxon>
        <taxon>Pseudonocardiaceae</taxon>
        <taxon>Amycolatopsis</taxon>
    </lineage>
</organism>
<dbReference type="InterPro" id="IPR024072">
    <property type="entry name" value="DHFR-like_dom_sf"/>
</dbReference>
<evidence type="ECO:0000313" key="3">
    <source>
        <dbReference type="Proteomes" id="UP001239397"/>
    </source>
</evidence>
<dbReference type="EMBL" id="CP127295">
    <property type="protein sequence ID" value="WIX98421.1"/>
    <property type="molecule type" value="Genomic_DNA"/>
</dbReference>
<evidence type="ECO:0000259" key="1">
    <source>
        <dbReference type="Pfam" id="PF01872"/>
    </source>
</evidence>